<gene>
    <name evidence="1" type="ORF">UFOPK2786_00665</name>
</gene>
<evidence type="ECO:0000313" key="1">
    <source>
        <dbReference type="EMBL" id="CAB4739004.1"/>
    </source>
</evidence>
<sequence length="465" mass="50412">MKAWRTYLGIVLVAAAGLNVTAPPAFAVTVTPSTRACLETAIGEAAAKRIVNARQLTALQRRALQNCEESPISSGSSAGRAEPAYWRFNWDYVTARPVKPACKSTYPLTTLPAPIDSIVSINRLGYSQPGAHATPVPHHNVSVRDLRGTGIVDENGRLLVSDRIDPIVSPGDLTVTALARNTYGRNVTTNESYPYEEWMIVLHVCGTKYMVFNHIDDIPSAWVKATQGKGVRKECNTGQDSADVCMYSYLNIPVKSGQRIGRASGRSAGWDIGAWDTARPTPGVLDPGKYTGRWATGTCVWPWFTPKLKEQVFSKFVGDKTTCGTHGHDVAATLSGVWLAKGKRDRASSEDLHIALFPSYQNDGTYRFSIGLDSGISSLPGGIYEFRGENSGLHNPAFASVTPGQVACFDTFNPSYQRDASVSRIYASMTRGSTETITIAADRNSPCGLGPYSMPSNGTQFERRT</sequence>
<dbReference type="EMBL" id="CAEZYW010000081">
    <property type="protein sequence ID" value="CAB4739004.1"/>
    <property type="molecule type" value="Genomic_DNA"/>
</dbReference>
<protein>
    <submittedName>
        <fullName evidence="1">Unannotated protein</fullName>
    </submittedName>
</protein>
<accession>A0A6J6SW32</accession>
<dbReference type="AlphaFoldDB" id="A0A6J6SW32"/>
<organism evidence="1">
    <name type="scientific">freshwater metagenome</name>
    <dbReference type="NCBI Taxonomy" id="449393"/>
    <lineage>
        <taxon>unclassified sequences</taxon>
        <taxon>metagenomes</taxon>
        <taxon>ecological metagenomes</taxon>
    </lineage>
</organism>
<proteinExistence type="predicted"/>
<reference evidence="1" key="1">
    <citation type="submission" date="2020-05" db="EMBL/GenBank/DDBJ databases">
        <authorList>
            <person name="Chiriac C."/>
            <person name="Salcher M."/>
            <person name="Ghai R."/>
            <person name="Kavagutti S V."/>
        </authorList>
    </citation>
    <scope>NUCLEOTIDE SEQUENCE</scope>
</reference>
<name>A0A6J6SW32_9ZZZZ</name>